<evidence type="ECO:0000313" key="8">
    <source>
        <dbReference type="EMBL" id="OQM74784.1"/>
    </source>
</evidence>
<keyword evidence="3" id="KW-0472">Membrane</keyword>
<feature type="chain" id="PRO_5012325295" description="Outer membrane protein beta-barrel domain-containing protein" evidence="6">
    <location>
        <begin position="21"/>
        <end position="244"/>
    </location>
</feature>
<dbReference type="EMBL" id="MDET01000023">
    <property type="protein sequence ID" value="OQM74784.1"/>
    <property type="molecule type" value="Genomic_DNA"/>
</dbReference>
<dbReference type="PANTHER" id="PTHR34001">
    <property type="entry name" value="BLL7405 PROTEIN"/>
    <property type="match status" value="1"/>
</dbReference>
<evidence type="ECO:0000256" key="4">
    <source>
        <dbReference type="ARBA" id="ARBA00023237"/>
    </source>
</evidence>
<dbReference type="RefSeq" id="WP_245295277.1">
    <property type="nucleotide sequence ID" value="NZ_MDET01000023.1"/>
</dbReference>
<evidence type="ECO:0000256" key="1">
    <source>
        <dbReference type="ARBA" id="ARBA00004442"/>
    </source>
</evidence>
<accession>A0A1V8RNR6</accession>
<reference evidence="8 9" key="1">
    <citation type="journal article" date="2016" name="Int. J. Syst. Evol. Microbiol.">
        <title>Pseudaminobacter manganicus sp. nov., isolated from sludge of a manganese mine.</title>
        <authorList>
            <person name="Li J."/>
            <person name="Huang J."/>
            <person name="Liao S."/>
            <person name="Wang G."/>
        </authorList>
    </citation>
    <scope>NUCLEOTIDE SEQUENCE [LARGE SCALE GENOMIC DNA]</scope>
    <source>
        <strain evidence="8 9">JH-7</strain>
    </source>
</reference>
<evidence type="ECO:0000256" key="2">
    <source>
        <dbReference type="ARBA" id="ARBA00022729"/>
    </source>
</evidence>
<protein>
    <recommendedName>
        <fullName evidence="7">Outer membrane protein beta-barrel domain-containing protein</fullName>
    </recommendedName>
</protein>
<evidence type="ECO:0000259" key="7">
    <source>
        <dbReference type="Pfam" id="PF13505"/>
    </source>
</evidence>
<keyword evidence="4" id="KW-0998">Cell outer membrane</keyword>
<proteinExistence type="inferred from homology"/>
<comment type="subcellular location">
    <subcellularLocation>
        <location evidence="1">Cell outer membrane</location>
    </subcellularLocation>
</comment>
<evidence type="ECO:0000256" key="6">
    <source>
        <dbReference type="SAM" id="SignalP"/>
    </source>
</evidence>
<comment type="similarity">
    <text evidence="5">Belongs to the Omp25/RopB family.</text>
</comment>
<evidence type="ECO:0000256" key="5">
    <source>
        <dbReference type="ARBA" id="ARBA00038306"/>
    </source>
</evidence>
<dbReference type="Proteomes" id="UP000191905">
    <property type="component" value="Unassembled WGS sequence"/>
</dbReference>
<feature type="domain" description="Outer membrane protein beta-barrel" evidence="7">
    <location>
        <begin position="9"/>
        <end position="244"/>
    </location>
</feature>
<dbReference type="GO" id="GO:0009279">
    <property type="term" value="C:cell outer membrane"/>
    <property type="evidence" value="ECO:0007669"/>
    <property type="project" value="UniProtKB-SubCell"/>
</dbReference>
<dbReference type="Gene3D" id="2.40.160.20">
    <property type="match status" value="1"/>
</dbReference>
<dbReference type="AlphaFoldDB" id="A0A1V8RNR6"/>
<keyword evidence="9" id="KW-1185">Reference proteome</keyword>
<dbReference type="InterPro" id="IPR027385">
    <property type="entry name" value="Beta-barrel_OMP"/>
</dbReference>
<sequence>MKTILIAASAALLVSTSAYAADIVVDQAPLPVAAYDWSGAYIGVNAGGGFGKFKHPFSVTAAQGQGIGGSLDITSGGFLGGVQAGYNWQSGQMIYGVEADFQGSAVKAEDSLDLNIFGNSVSGELGTKIDWFGTLRARIGYTPVDRFMVYATGGLAYGHVESYINAEANGASILDESKSKTKAGWTIGAGAEYAVTSNWTLKTEYLYTDLGKTTLIDTNINGANAKLENDVAFHTVRVGLNYKF</sequence>
<organism evidence="8 9">
    <name type="scientific">Manganibacter manganicus</name>
    <dbReference type="NCBI Taxonomy" id="1873176"/>
    <lineage>
        <taxon>Bacteria</taxon>
        <taxon>Pseudomonadati</taxon>
        <taxon>Pseudomonadota</taxon>
        <taxon>Alphaproteobacteria</taxon>
        <taxon>Hyphomicrobiales</taxon>
        <taxon>Phyllobacteriaceae</taxon>
        <taxon>Manganibacter</taxon>
    </lineage>
</organism>
<feature type="signal peptide" evidence="6">
    <location>
        <begin position="1"/>
        <end position="20"/>
    </location>
</feature>
<comment type="caution">
    <text evidence="8">The sequence shown here is derived from an EMBL/GenBank/DDBJ whole genome shotgun (WGS) entry which is preliminary data.</text>
</comment>
<gene>
    <name evidence="8" type="ORF">BFN67_03900</name>
</gene>
<name>A0A1V8RNR6_9HYPH</name>
<dbReference type="PANTHER" id="PTHR34001:SF3">
    <property type="entry name" value="BLL7405 PROTEIN"/>
    <property type="match status" value="1"/>
</dbReference>
<dbReference type="SUPFAM" id="SSF56925">
    <property type="entry name" value="OMPA-like"/>
    <property type="match status" value="1"/>
</dbReference>
<dbReference type="InterPro" id="IPR051692">
    <property type="entry name" value="OMP-like"/>
</dbReference>
<keyword evidence="2 6" id="KW-0732">Signal</keyword>
<dbReference type="STRING" id="1873176.BFN67_03900"/>
<dbReference type="InterPro" id="IPR011250">
    <property type="entry name" value="OMP/PagP_B-barrel"/>
</dbReference>
<evidence type="ECO:0000313" key="9">
    <source>
        <dbReference type="Proteomes" id="UP000191905"/>
    </source>
</evidence>
<dbReference type="Pfam" id="PF13505">
    <property type="entry name" value="OMP_b-brl"/>
    <property type="match status" value="1"/>
</dbReference>
<evidence type="ECO:0000256" key="3">
    <source>
        <dbReference type="ARBA" id="ARBA00023136"/>
    </source>
</evidence>